<evidence type="ECO:0000313" key="1">
    <source>
        <dbReference type="EMBL" id="KAH8520528.1"/>
    </source>
</evidence>
<gene>
    <name evidence="1" type="ORF">H0E87_001825</name>
</gene>
<dbReference type="AlphaFoldDB" id="A0A8T2ZT77"/>
<comment type="caution">
    <text evidence="1">The sequence shown here is derived from an EMBL/GenBank/DDBJ whole genome shotgun (WGS) entry which is preliminary data.</text>
</comment>
<feature type="non-terminal residue" evidence="1">
    <location>
        <position position="70"/>
    </location>
</feature>
<organism evidence="1 2">
    <name type="scientific">Populus deltoides</name>
    <name type="common">Eastern poplar</name>
    <name type="synonym">Eastern cottonwood</name>
    <dbReference type="NCBI Taxonomy" id="3696"/>
    <lineage>
        <taxon>Eukaryota</taxon>
        <taxon>Viridiplantae</taxon>
        <taxon>Streptophyta</taxon>
        <taxon>Embryophyta</taxon>
        <taxon>Tracheophyta</taxon>
        <taxon>Spermatophyta</taxon>
        <taxon>Magnoliopsida</taxon>
        <taxon>eudicotyledons</taxon>
        <taxon>Gunneridae</taxon>
        <taxon>Pentapetalae</taxon>
        <taxon>rosids</taxon>
        <taxon>fabids</taxon>
        <taxon>Malpighiales</taxon>
        <taxon>Salicaceae</taxon>
        <taxon>Saliceae</taxon>
        <taxon>Populus</taxon>
    </lineage>
</organism>
<accession>A0A8T2ZT77</accession>
<protein>
    <submittedName>
        <fullName evidence="1">Uncharacterized protein</fullName>
    </submittedName>
</protein>
<keyword evidence="2" id="KW-1185">Reference proteome</keyword>
<proteinExistence type="predicted"/>
<sequence length="70" mass="7574">CWCGCDGEWQWLLDEEDDELTMALAVLFSSVPPPPLCPSVSPAFRGQRPCAGNGQLDNVCRGMTAVTYAP</sequence>
<dbReference type="EMBL" id="JACEGQ020000001">
    <property type="protein sequence ID" value="KAH8520528.1"/>
    <property type="molecule type" value="Genomic_DNA"/>
</dbReference>
<name>A0A8T2ZT77_POPDE</name>
<reference evidence="1" key="1">
    <citation type="journal article" date="2021" name="J. Hered.">
        <title>Genome Assembly of Salicaceae Populus deltoides (Eastern Cottonwood) I-69 Based on Nanopore Sequencing and Hi-C Technologies.</title>
        <authorList>
            <person name="Bai S."/>
            <person name="Wu H."/>
            <person name="Zhang J."/>
            <person name="Pan Z."/>
            <person name="Zhao W."/>
            <person name="Li Z."/>
            <person name="Tong C."/>
        </authorList>
    </citation>
    <scope>NUCLEOTIDE SEQUENCE</scope>
    <source>
        <tissue evidence="1">Leaf</tissue>
    </source>
</reference>
<dbReference type="Proteomes" id="UP000807159">
    <property type="component" value="Chromosome 1"/>
</dbReference>
<evidence type="ECO:0000313" key="2">
    <source>
        <dbReference type="Proteomes" id="UP000807159"/>
    </source>
</evidence>